<feature type="region of interest" description="Disordered" evidence="1">
    <location>
        <begin position="81"/>
        <end position="104"/>
    </location>
</feature>
<reference evidence="3" key="1">
    <citation type="journal article" date="2019" name="Int. J. Syst. Evol. Microbiol.">
        <title>The Global Catalogue of Microorganisms (GCM) 10K type strain sequencing project: providing services to taxonomists for standard genome sequencing and annotation.</title>
        <authorList>
            <consortium name="The Broad Institute Genomics Platform"/>
            <consortium name="The Broad Institute Genome Sequencing Center for Infectious Disease"/>
            <person name="Wu L."/>
            <person name="Ma J."/>
        </authorList>
    </citation>
    <scope>NUCLEOTIDE SEQUENCE [LARGE SCALE GENOMIC DNA]</scope>
    <source>
        <strain evidence="3">JCM 9377</strain>
    </source>
</reference>
<dbReference type="Proteomes" id="UP001501237">
    <property type="component" value="Unassembled WGS sequence"/>
</dbReference>
<evidence type="ECO:0000313" key="3">
    <source>
        <dbReference type="Proteomes" id="UP001501237"/>
    </source>
</evidence>
<keyword evidence="3" id="KW-1185">Reference proteome</keyword>
<dbReference type="EMBL" id="BAAAUV010000039">
    <property type="protein sequence ID" value="GAA3239789.1"/>
    <property type="molecule type" value="Genomic_DNA"/>
</dbReference>
<comment type="caution">
    <text evidence="2">The sequence shown here is derived from an EMBL/GenBank/DDBJ whole genome shotgun (WGS) entry which is preliminary data.</text>
</comment>
<protein>
    <submittedName>
        <fullName evidence="2">Uncharacterized protein</fullName>
    </submittedName>
</protein>
<proteinExistence type="predicted"/>
<sequence length="129" mass="13051">MAGVSLTAALRALTDAQAALDTAGADSAAFNAATCALEEAARRVVEAAGPLLASPGLLGQALADAAMLRRCLRECVCEPERAASSAQGPAAVEPSPSIPAGKACSFDHRNQRQADAYDHLAEVLTPAPP</sequence>
<gene>
    <name evidence="2" type="ORF">GCM10010468_76110</name>
</gene>
<name>A0ABP6QMP0_9ACTN</name>
<evidence type="ECO:0000313" key="2">
    <source>
        <dbReference type="EMBL" id="GAA3239789.1"/>
    </source>
</evidence>
<organism evidence="2 3">
    <name type="scientific">Actinocorallia longicatena</name>
    <dbReference type="NCBI Taxonomy" id="111803"/>
    <lineage>
        <taxon>Bacteria</taxon>
        <taxon>Bacillati</taxon>
        <taxon>Actinomycetota</taxon>
        <taxon>Actinomycetes</taxon>
        <taxon>Streptosporangiales</taxon>
        <taxon>Thermomonosporaceae</taxon>
        <taxon>Actinocorallia</taxon>
    </lineage>
</organism>
<evidence type="ECO:0000256" key="1">
    <source>
        <dbReference type="SAM" id="MobiDB-lite"/>
    </source>
</evidence>
<accession>A0ABP6QMP0</accession>